<feature type="signal peptide" evidence="1">
    <location>
        <begin position="1"/>
        <end position="22"/>
    </location>
</feature>
<feature type="chain" id="PRO_5046164926" description="Lipoprotein" evidence="1">
    <location>
        <begin position="23"/>
        <end position="177"/>
    </location>
</feature>
<evidence type="ECO:0008006" key="4">
    <source>
        <dbReference type="Google" id="ProtNLM"/>
    </source>
</evidence>
<protein>
    <recommendedName>
        <fullName evidence="4">Lipoprotein</fullName>
    </recommendedName>
</protein>
<keyword evidence="1" id="KW-0732">Signal</keyword>
<dbReference type="EMBL" id="JBHTIM010000001">
    <property type="protein sequence ID" value="MFD0781736.1"/>
    <property type="molecule type" value="Genomic_DNA"/>
</dbReference>
<reference evidence="3" key="1">
    <citation type="journal article" date="2019" name="Int. J. Syst. Evol. Microbiol.">
        <title>The Global Catalogue of Microorganisms (GCM) 10K type strain sequencing project: providing services to taxonomists for standard genome sequencing and annotation.</title>
        <authorList>
            <consortium name="The Broad Institute Genomics Platform"/>
            <consortium name="The Broad Institute Genome Sequencing Center for Infectious Disease"/>
            <person name="Wu L."/>
            <person name="Ma J."/>
        </authorList>
    </citation>
    <scope>NUCLEOTIDE SEQUENCE [LARGE SCALE GENOMIC DNA]</scope>
    <source>
        <strain evidence="3">CCUG 50754</strain>
    </source>
</reference>
<comment type="caution">
    <text evidence="2">The sequence shown here is derived from an EMBL/GenBank/DDBJ whole genome shotgun (WGS) entry which is preliminary data.</text>
</comment>
<dbReference type="RefSeq" id="WP_378749322.1">
    <property type="nucleotide sequence ID" value="NZ_JBHSSV010000001.1"/>
</dbReference>
<evidence type="ECO:0000313" key="3">
    <source>
        <dbReference type="Proteomes" id="UP001597042"/>
    </source>
</evidence>
<dbReference type="PROSITE" id="PS51257">
    <property type="entry name" value="PROKAR_LIPOPROTEIN"/>
    <property type="match status" value="1"/>
</dbReference>
<evidence type="ECO:0000313" key="2">
    <source>
        <dbReference type="EMBL" id="MFD0781736.1"/>
    </source>
</evidence>
<name>A0ABW2ZT14_9MICO</name>
<sequence length="177" mass="18915">MSTSPFRLLIPAALTLALVGCAADTPEEPAPPFASETEAFAAAEATYRAYVDALNQVDLSDPETFEAVYAWTTGDTLAEAKRSLTQMHADDWEVRGRSIPTTIVRSDHPDVAAASQALAVCLDVSSVELENAEGESMVALDRMDVQQMLVTLERDDSAPIGLKVASVRGRDGSPECD</sequence>
<dbReference type="Proteomes" id="UP001597042">
    <property type="component" value="Unassembled WGS sequence"/>
</dbReference>
<accession>A0ABW2ZT14</accession>
<keyword evidence="3" id="KW-1185">Reference proteome</keyword>
<gene>
    <name evidence="2" type="ORF">ACFQZV_10575</name>
</gene>
<evidence type="ECO:0000256" key="1">
    <source>
        <dbReference type="SAM" id="SignalP"/>
    </source>
</evidence>
<proteinExistence type="predicted"/>
<organism evidence="2 3">
    <name type="scientific">Microbacterium koreense</name>
    <dbReference type="NCBI Taxonomy" id="323761"/>
    <lineage>
        <taxon>Bacteria</taxon>
        <taxon>Bacillati</taxon>
        <taxon>Actinomycetota</taxon>
        <taxon>Actinomycetes</taxon>
        <taxon>Micrococcales</taxon>
        <taxon>Microbacteriaceae</taxon>
        <taxon>Microbacterium</taxon>
    </lineage>
</organism>